<evidence type="ECO:0000256" key="3">
    <source>
        <dbReference type="ARBA" id="ARBA00004769"/>
    </source>
</evidence>
<keyword evidence="11" id="KW-0067">ATP-binding</keyword>
<sequence>MRRTALTIAGSDSGGGAGIQADLKTFQEHHVFGMSALTAVTAQNTRGVQGVFPVEVKGLEEQLRSIGDDMPVHAVKTGMLFDADRIKAVVNAIHRYEWSNIVVDPVMIAKGGDSLLSESAHEFLMKNLLPITDVITPNIPEAEVLTNMTIHTLADRKEAAIRLHKAGASHVVIKGGHDDGAENVIDLLYDGSAFTYFSLPRIQSENTHGTGCTFAAALASGLSHGSSVTEAVKKAKIFVQMAIQHTVPMGDGHGPTNHGAVRQYPEEAISVTEEVKIWDE</sequence>
<evidence type="ECO:0000256" key="2">
    <source>
        <dbReference type="ARBA" id="ARBA00000565"/>
    </source>
</evidence>
<comment type="catalytic activity">
    <reaction evidence="2">
        <text>4-amino-2-methyl-5-(phosphooxymethyl)pyrimidine + ATP = 4-amino-2-methyl-5-(diphosphooxymethyl)pyrimidine + ADP</text>
        <dbReference type="Rhea" id="RHEA:19893"/>
        <dbReference type="ChEBI" id="CHEBI:30616"/>
        <dbReference type="ChEBI" id="CHEBI:57841"/>
        <dbReference type="ChEBI" id="CHEBI:58354"/>
        <dbReference type="ChEBI" id="CHEBI:456216"/>
        <dbReference type="EC" id="2.7.4.7"/>
    </reaction>
</comment>
<dbReference type="InterPro" id="IPR029056">
    <property type="entry name" value="Ribokinase-like"/>
</dbReference>
<evidence type="ECO:0000256" key="6">
    <source>
        <dbReference type="ARBA" id="ARBA00012963"/>
    </source>
</evidence>
<evidence type="ECO:0000256" key="5">
    <source>
        <dbReference type="ARBA" id="ARBA00012135"/>
    </source>
</evidence>
<dbReference type="GO" id="GO:0005524">
    <property type="term" value="F:ATP binding"/>
    <property type="evidence" value="ECO:0007669"/>
    <property type="project" value="UniProtKB-KW"/>
</dbReference>
<dbReference type="EC" id="2.7.4.7" evidence="6"/>
<dbReference type="PANTHER" id="PTHR20858:SF17">
    <property type="entry name" value="HYDROXYMETHYLPYRIMIDINE_PHOSPHOMETHYLPYRIMIDINE KINASE THI20-RELATED"/>
    <property type="match status" value="1"/>
</dbReference>
<dbReference type="EMBL" id="RHIB01000001">
    <property type="protein sequence ID" value="RNA69789.1"/>
    <property type="molecule type" value="Genomic_DNA"/>
</dbReference>
<reference evidence="17 18" key="1">
    <citation type="submission" date="2018-10" db="EMBL/GenBank/DDBJ databases">
        <title>Bacillus Keqinensis sp. nov., a moderately halophilic bacterium isolated from a saline-alkaline lake.</title>
        <authorList>
            <person name="Wang H."/>
        </authorList>
    </citation>
    <scope>NUCLEOTIDE SEQUENCE [LARGE SCALE GENOMIC DNA]</scope>
    <source>
        <strain evidence="17 18">KQ-3</strain>
    </source>
</reference>
<evidence type="ECO:0000256" key="9">
    <source>
        <dbReference type="ARBA" id="ARBA00022741"/>
    </source>
</evidence>
<dbReference type="FunFam" id="3.40.1190.20:FF:000003">
    <property type="entry name" value="Phosphomethylpyrimidine kinase ThiD"/>
    <property type="match status" value="1"/>
</dbReference>
<evidence type="ECO:0000256" key="10">
    <source>
        <dbReference type="ARBA" id="ARBA00022777"/>
    </source>
</evidence>
<evidence type="ECO:0000259" key="16">
    <source>
        <dbReference type="Pfam" id="PF08543"/>
    </source>
</evidence>
<keyword evidence="9" id="KW-0547">Nucleotide-binding</keyword>
<name>A0A3M7TWZ1_9BACI</name>
<keyword evidence="10 17" id="KW-0418">Kinase</keyword>
<comment type="pathway">
    <text evidence="3">Cofactor biosynthesis; thiamine diphosphate biosynthesis; 4-amino-2-methyl-5-diphosphomethylpyrimidine from 5-amino-1-(5-phospho-D-ribosyl)imidazole: step 3/3.</text>
</comment>
<dbReference type="CDD" id="cd01169">
    <property type="entry name" value="HMPP_kinase"/>
    <property type="match status" value="1"/>
</dbReference>
<evidence type="ECO:0000256" key="14">
    <source>
        <dbReference type="ARBA" id="ARBA00042102"/>
    </source>
</evidence>
<organism evidence="17 18">
    <name type="scientific">Alteribacter keqinensis</name>
    <dbReference type="NCBI Taxonomy" id="2483800"/>
    <lineage>
        <taxon>Bacteria</taxon>
        <taxon>Bacillati</taxon>
        <taxon>Bacillota</taxon>
        <taxon>Bacilli</taxon>
        <taxon>Bacillales</taxon>
        <taxon>Bacillaceae</taxon>
        <taxon>Alteribacter</taxon>
    </lineage>
</organism>
<keyword evidence="18" id="KW-1185">Reference proteome</keyword>
<proteinExistence type="inferred from homology"/>
<dbReference type="GO" id="GO:0008972">
    <property type="term" value="F:phosphomethylpyrimidine kinase activity"/>
    <property type="evidence" value="ECO:0007669"/>
    <property type="project" value="UniProtKB-EC"/>
</dbReference>
<dbReference type="InterPro" id="IPR004399">
    <property type="entry name" value="HMP/HMP-P_kinase_dom"/>
</dbReference>
<evidence type="ECO:0000256" key="12">
    <source>
        <dbReference type="ARBA" id="ARBA00022977"/>
    </source>
</evidence>
<dbReference type="NCBIfam" id="TIGR00097">
    <property type="entry name" value="HMP-P_kinase"/>
    <property type="match status" value="1"/>
</dbReference>
<dbReference type="PANTHER" id="PTHR20858">
    <property type="entry name" value="PHOSPHOMETHYLPYRIMIDINE KINASE"/>
    <property type="match status" value="1"/>
</dbReference>
<evidence type="ECO:0000256" key="13">
    <source>
        <dbReference type="ARBA" id="ARBA00037917"/>
    </source>
</evidence>
<evidence type="ECO:0000256" key="8">
    <source>
        <dbReference type="ARBA" id="ARBA00022679"/>
    </source>
</evidence>
<dbReference type="GO" id="GO:0008902">
    <property type="term" value="F:hydroxymethylpyrimidine kinase activity"/>
    <property type="evidence" value="ECO:0007669"/>
    <property type="project" value="UniProtKB-EC"/>
</dbReference>
<evidence type="ECO:0000313" key="17">
    <source>
        <dbReference type="EMBL" id="RNA69789.1"/>
    </source>
</evidence>
<dbReference type="RefSeq" id="WP_122897301.1">
    <property type="nucleotide sequence ID" value="NZ_RHIB01000001.1"/>
</dbReference>
<dbReference type="Proteomes" id="UP000278746">
    <property type="component" value="Unassembled WGS sequence"/>
</dbReference>
<dbReference type="InterPro" id="IPR013749">
    <property type="entry name" value="PM/HMP-P_kinase-1"/>
</dbReference>
<dbReference type="GO" id="GO:0005829">
    <property type="term" value="C:cytosol"/>
    <property type="evidence" value="ECO:0007669"/>
    <property type="project" value="TreeGrafter"/>
</dbReference>
<dbReference type="EC" id="2.7.1.49" evidence="5"/>
<comment type="caution">
    <text evidence="17">The sequence shown here is derived from an EMBL/GenBank/DDBJ whole genome shotgun (WGS) entry which is preliminary data.</text>
</comment>
<evidence type="ECO:0000256" key="7">
    <source>
        <dbReference type="ARBA" id="ARBA00019161"/>
    </source>
</evidence>
<evidence type="ECO:0000256" key="11">
    <source>
        <dbReference type="ARBA" id="ARBA00022840"/>
    </source>
</evidence>
<keyword evidence="8 17" id="KW-0808">Transferase</keyword>
<comment type="catalytic activity">
    <reaction evidence="1">
        <text>4-amino-5-hydroxymethyl-2-methylpyrimidine + ATP = 4-amino-2-methyl-5-(phosphooxymethyl)pyrimidine + ADP + H(+)</text>
        <dbReference type="Rhea" id="RHEA:23096"/>
        <dbReference type="ChEBI" id="CHEBI:15378"/>
        <dbReference type="ChEBI" id="CHEBI:16892"/>
        <dbReference type="ChEBI" id="CHEBI:30616"/>
        <dbReference type="ChEBI" id="CHEBI:58354"/>
        <dbReference type="ChEBI" id="CHEBI:456216"/>
        <dbReference type="EC" id="2.7.1.49"/>
    </reaction>
</comment>
<accession>A0A3M7TWZ1</accession>
<dbReference type="OrthoDB" id="9810880at2"/>
<dbReference type="Gene3D" id="3.40.1190.20">
    <property type="match status" value="1"/>
</dbReference>
<comment type="similarity">
    <text evidence="4">Belongs to the ThiD family.</text>
</comment>
<evidence type="ECO:0000256" key="15">
    <source>
        <dbReference type="ARBA" id="ARBA00043176"/>
    </source>
</evidence>
<dbReference type="SUPFAM" id="SSF53613">
    <property type="entry name" value="Ribokinase-like"/>
    <property type="match status" value="1"/>
</dbReference>
<feature type="domain" description="Pyridoxamine kinase/Phosphomethylpyrimidine kinase" evidence="16">
    <location>
        <begin position="12"/>
        <end position="257"/>
    </location>
</feature>
<dbReference type="AlphaFoldDB" id="A0A3M7TWZ1"/>
<evidence type="ECO:0000256" key="1">
    <source>
        <dbReference type="ARBA" id="ARBA00000151"/>
    </source>
</evidence>
<gene>
    <name evidence="17" type="primary">thiD</name>
    <name evidence="17" type="ORF">EBO34_07595</name>
</gene>
<dbReference type="GO" id="GO:0009228">
    <property type="term" value="P:thiamine biosynthetic process"/>
    <property type="evidence" value="ECO:0007669"/>
    <property type="project" value="UniProtKB-KW"/>
</dbReference>
<evidence type="ECO:0000313" key="18">
    <source>
        <dbReference type="Proteomes" id="UP000278746"/>
    </source>
</evidence>
<keyword evidence="12" id="KW-0784">Thiamine biosynthesis</keyword>
<evidence type="ECO:0000256" key="4">
    <source>
        <dbReference type="ARBA" id="ARBA00009879"/>
    </source>
</evidence>
<protein>
    <recommendedName>
        <fullName evidence="7">Hydroxymethylpyrimidine/phosphomethylpyrimidine kinase</fullName>
        <ecNumber evidence="5">2.7.1.49</ecNumber>
        <ecNumber evidence="6">2.7.4.7</ecNumber>
    </recommendedName>
    <alternativeName>
        <fullName evidence="14">Hydroxymethylpyrimidine kinase</fullName>
    </alternativeName>
    <alternativeName>
        <fullName evidence="15">Hydroxymethylpyrimidine phosphate kinase</fullName>
    </alternativeName>
</protein>
<dbReference type="Pfam" id="PF08543">
    <property type="entry name" value="Phos_pyr_kin"/>
    <property type="match status" value="1"/>
</dbReference>
<comment type="pathway">
    <text evidence="13">Cofactor biosynthesis; thiamine diphosphate biosynthesis; 4-amino-2-methyl-5-diphosphomethylpyrimidine from 5-amino-1-(5-phospho-D-ribosyl)imidazole: step 2/3.</text>
</comment>